<proteinExistence type="inferred from homology"/>
<evidence type="ECO:0000313" key="8">
    <source>
        <dbReference type="EMBL" id="AHF24658.1"/>
    </source>
</evidence>
<comment type="subcellular location">
    <subcellularLocation>
        <location evidence="1">Cell membrane</location>
        <topology evidence="1">Multi-pass membrane protein</topology>
    </subcellularLocation>
</comment>
<evidence type="ECO:0000256" key="6">
    <source>
        <dbReference type="ARBA" id="ARBA00023136"/>
    </source>
</evidence>
<organism evidence="8">
    <name type="scientific">uncultured bacterium Contig13</name>
    <dbReference type="NCBI Taxonomy" id="1393410"/>
    <lineage>
        <taxon>Bacteria</taxon>
        <taxon>environmental samples</taxon>
    </lineage>
</organism>
<evidence type="ECO:0000256" key="2">
    <source>
        <dbReference type="ARBA" id="ARBA00006386"/>
    </source>
</evidence>
<dbReference type="GO" id="GO:0005886">
    <property type="term" value="C:plasma membrane"/>
    <property type="evidence" value="ECO:0007669"/>
    <property type="project" value="UniProtKB-SubCell"/>
</dbReference>
<reference evidence="8" key="1">
    <citation type="journal article" date="2013" name="PLoS ONE">
        <title>Metagenomic insights into the carbohydrate-active enzymes carried by the microorganisms adhering to solid digesta in the rumen of cows.</title>
        <authorList>
            <person name="Wang L."/>
            <person name="Hatem A."/>
            <person name="Catalyurek U.V."/>
            <person name="Morrison M."/>
            <person name="Yu Z."/>
        </authorList>
    </citation>
    <scope>NUCLEOTIDE SEQUENCE</scope>
</reference>
<feature type="transmembrane region" description="Helical" evidence="7">
    <location>
        <begin position="23"/>
        <end position="41"/>
    </location>
</feature>
<dbReference type="InterPro" id="IPR052923">
    <property type="entry name" value="UPF0718"/>
</dbReference>
<feature type="transmembrane region" description="Helical" evidence="7">
    <location>
        <begin position="181"/>
        <end position="200"/>
    </location>
</feature>
<evidence type="ECO:0000256" key="1">
    <source>
        <dbReference type="ARBA" id="ARBA00004651"/>
    </source>
</evidence>
<accession>W0FIM0</accession>
<dbReference type="PANTHER" id="PTHR34184:SF4">
    <property type="entry name" value="UPF0718 PROTEIN YCGR"/>
    <property type="match status" value="1"/>
</dbReference>
<dbReference type="InterPro" id="IPR005524">
    <property type="entry name" value="DUF318"/>
</dbReference>
<keyword evidence="5 7" id="KW-1133">Transmembrane helix</keyword>
<evidence type="ECO:0000256" key="4">
    <source>
        <dbReference type="ARBA" id="ARBA00022692"/>
    </source>
</evidence>
<keyword evidence="6 7" id="KW-0472">Membrane</keyword>
<feature type="transmembrane region" description="Helical" evidence="7">
    <location>
        <begin position="280"/>
        <end position="298"/>
    </location>
</feature>
<evidence type="ECO:0000256" key="5">
    <source>
        <dbReference type="ARBA" id="ARBA00022989"/>
    </source>
</evidence>
<dbReference type="PANTHER" id="PTHR34184">
    <property type="entry name" value="UPF0718 PROTEIN YCGR"/>
    <property type="match status" value="1"/>
</dbReference>
<protein>
    <submittedName>
        <fullName evidence="8">Permease</fullName>
    </submittedName>
</protein>
<feature type="transmembrane region" description="Helical" evidence="7">
    <location>
        <begin position="95"/>
        <end position="116"/>
    </location>
</feature>
<dbReference type="AlphaFoldDB" id="W0FIM0"/>
<feature type="transmembrane region" description="Helical" evidence="7">
    <location>
        <begin position="220"/>
        <end position="240"/>
    </location>
</feature>
<dbReference type="EMBL" id="KC246801">
    <property type="protein sequence ID" value="AHF24658.1"/>
    <property type="molecule type" value="Genomic_DNA"/>
</dbReference>
<keyword evidence="4 7" id="KW-0812">Transmembrane</keyword>
<dbReference type="Pfam" id="PF03773">
    <property type="entry name" value="ArsP_1"/>
    <property type="match status" value="1"/>
</dbReference>
<feature type="transmembrane region" description="Helical" evidence="7">
    <location>
        <begin position="122"/>
        <end position="144"/>
    </location>
</feature>
<evidence type="ECO:0000256" key="7">
    <source>
        <dbReference type="SAM" id="Phobius"/>
    </source>
</evidence>
<feature type="transmembrane region" description="Helical" evidence="7">
    <location>
        <begin position="61"/>
        <end position="83"/>
    </location>
</feature>
<keyword evidence="3" id="KW-1003">Cell membrane</keyword>
<sequence length="302" mass="32856">MWDWIRREAVYLWYYLDIQVRQIAPYWALGIVLGSAVSVFGKKTIHGAFAKIGRKKTGWLGVVPASLLGIASPLCMYGTIPIAASFSEQGVKDDYLAAFMMSSILLNPQLIFYSGALGQTALIIRCVSCFLCGCAAGLLIRLFYSGKGKSFFDFTGFHEGKSRDTDPNMLLRFLKNIWRNIRATGPMFALGILLTALYQIHVPGEIVSGLFGKNNGFGVLMAATIGVPVYMCGGGTIPLLNEWLADGMSMGSAAAFMLTGPATKITNLGAMKIVLGWKRFAIYLAFVMLFSLAAGLLTDFMT</sequence>
<comment type="similarity">
    <text evidence="2">Belongs to the UPF0718 family.</text>
</comment>
<evidence type="ECO:0000256" key="3">
    <source>
        <dbReference type="ARBA" id="ARBA00022475"/>
    </source>
</evidence>
<name>W0FIM0_9BACT</name>